<dbReference type="InterPro" id="IPR013801">
    <property type="entry name" value="STAT_TF_DNA-bd"/>
</dbReference>
<evidence type="ECO:0000256" key="3">
    <source>
        <dbReference type="ARBA" id="ARBA00005586"/>
    </source>
</evidence>
<evidence type="ECO:0000256" key="1">
    <source>
        <dbReference type="ARBA" id="ARBA00004123"/>
    </source>
</evidence>
<dbReference type="InterPro" id="IPR015988">
    <property type="entry name" value="STAT_TF_CC"/>
</dbReference>
<evidence type="ECO:0000256" key="11">
    <source>
        <dbReference type="ARBA" id="ARBA00023242"/>
    </source>
</evidence>
<proteinExistence type="inferred from homology"/>
<dbReference type="SMART" id="SM00964">
    <property type="entry name" value="STAT_int"/>
    <property type="match status" value="1"/>
</dbReference>
<organism evidence="15 16">
    <name type="scientific">Chiloscyllium punctatum</name>
    <name type="common">Brownbanded bambooshark</name>
    <name type="synonym">Hemiscyllium punctatum</name>
    <dbReference type="NCBI Taxonomy" id="137246"/>
    <lineage>
        <taxon>Eukaryota</taxon>
        <taxon>Metazoa</taxon>
        <taxon>Chordata</taxon>
        <taxon>Craniata</taxon>
        <taxon>Vertebrata</taxon>
        <taxon>Chondrichthyes</taxon>
        <taxon>Elasmobranchii</taxon>
        <taxon>Galeomorphii</taxon>
        <taxon>Galeoidea</taxon>
        <taxon>Orectolobiformes</taxon>
        <taxon>Hemiscylliidae</taxon>
        <taxon>Chiloscyllium</taxon>
    </lineage>
</organism>
<gene>
    <name evidence="15" type="ORF">chiPu_0015957</name>
</gene>
<dbReference type="PROSITE" id="PS50001">
    <property type="entry name" value="SH2"/>
    <property type="match status" value="1"/>
</dbReference>
<dbReference type="InterPro" id="IPR013800">
    <property type="entry name" value="STAT_TF_alpha"/>
</dbReference>
<dbReference type="STRING" id="137246.A0A401T452"/>
<dbReference type="PANTHER" id="PTHR11801">
    <property type="entry name" value="SIGNAL TRANSDUCER AND ACTIVATOR OF TRANSCRIPTION"/>
    <property type="match status" value="1"/>
</dbReference>
<evidence type="ECO:0000259" key="14">
    <source>
        <dbReference type="PROSITE" id="PS50001"/>
    </source>
</evidence>
<evidence type="ECO:0000256" key="6">
    <source>
        <dbReference type="ARBA" id="ARBA00022999"/>
    </source>
</evidence>
<evidence type="ECO:0000256" key="13">
    <source>
        <dbReference type="RuleBase" id="RU046415"/>
    </source>
</evidence>
<comment type="similarity">
    <text evidence="3 13">Belongs to the transcription factor STAT family.</text>
</comment>
<sequence>MAFWSEIVKLQQFLPQFQALYAQRFPIEVRHYLAEWIEQQPWSSIHINPANESLARNLLETMVSELQKVSSRMSYPVTRKLNEYAVALKKTFDQQPLELVNIMNCLLMQENQLFQELRQTHAGVPTVTLPTQPVLNTNSERIKQEDANVLQQLSLLNGLIKTIQMYRSAIQQMNEAPDQEQQQQLPQCYQSQHHLQQGNSPLPEYTKREEHVNQQKTTWDDHRRKRNYSILEAVRSLEQVQGLVLNMIQDWKRRLQLSGNGAYFEDNLGSLQEWCDKLAEMNCQIQQELGLISTQEDIASDQISGVPERLSSLLSNLVRSAFLVEKQPPQVLKTQSKFSSTVRFLLGLKLNAPTKPPVVKAIIITEQQARVMRQHGSIHNENTGEIMNNTSLLEFSNATKTTSASFRSMSLKKIKRSDRRGTESVTEEKFAVLFSSELSITGSEVKYHVQAISLPIVVIVHGSQDNNATATILWDNAFSEIERLPFHVPDRVSWSQMCETLNMKFMAEVQSTQGLCKEHFVFLAQKIFDEQSYSMEDFTNRMVSWSQFNKENLPGRTFTFWQWFDGVMELTKKHLKDYWNNGLILGFVSKQYANRLLNQRVNGTFLLRFSDSEIGGITIAWIDDTEKGGRQVFNVQPFTTKDLTIRSLGDRVRDIERLLHLYPSRPKDEAFKKYYTKEVKGKDGYLHAGVKTTVNGEQAQVVAQPMVPSPVSQSCVACTMPEMPGWSQVPCNPGNISYDKGDVAVNASISLPPSMILPTSQNEDFTNAVQGNHLVTSFGSENDMDVNFDDDQQFVRGVENIPVPSEFELNALLNTVDMSLMNSTEF</sequence>
<keyword evidence="6 12" id="KW-0727">SH2 domain</keyword>
<dbReference type="SUPFAM" id="SSF48092">
    <property type="entry name" value="Transcription factor STAT-4 N-domain"/>
    <property type="match status" value="1"/>
</dbReference>
<dbReference type="GO" id="GO:0005737">
    <property type="term" value="C:cytoplasm"/>
    <property type="evidence" value="ECO:0007669"/>
    <property type="project" value="UniProtKB-SubCell"/>
</dbReference>
<dbReference type="Gene3D" id="1.20.1050.20">
    <property type="entry name" value="STAT transcription factor, all-alpha domain"/>
    <property type="match status" value="1"/>
</dbReference>
<keyword evidence="5 13" id="KW-0597">Phosphoprotein</keyword>
<dbReference type="FunFam" id="1.10.238.10:FF:000029">
    <property type="entry name" value="Signal transducer and transcription activator 6"/>
    <property type="match status" value="1"/>
</dbReference>
<dbReference type="GO" id="GO:0000977">
    <property type="term" value="F:RNA polymerase II transcription regulatory region sequence-specific DNA binding"/>
    <property type="evidence" value="ECO:0007669"/>
    <property type="project" value="UniProtKB-ARBA"/>
</dbReference>
<dbReference type="GO" id="GO:0007166">
    <property type="term" value="P:cell surface receptor signaling pathway"/>
    <property type="evidence" value="ECO:0007669"/>
    <property type="project" value="UniProtKB-ARBA"/>
</dbReference>
<dbReference type="Pfam" id="PF01017">
    <property type="entry name" value="STAT_alpha"/>
    <property type="match status" value="1"/>
</dbReference>
<accession>A0A401T452</accession>
<dbReference type="OMA" id="HYISAEM"/>
<dbReference type="Gene3D" id="3.30.505.10">
    <property type="entry name" value="SH2 domain"/>
    <property type="match status" value="1"/>
</dbReference>
<evidence type="ECO:0000256" key="8">
    <source>
        <dbReference type="ARBA" id="ARBA00023125"/>
    </source>
</evidence>
<dbReference type="Pfam" id="PF21354">
    <property type="entry name" value="STAT_linker"/>
    <property type="match status" value="1"/>
</dbReference>
<feature type="domain" description="SH2" evidence="14">
    <location>
        <begin position="579"/>
        <end position="679"/>
    </location>
</feature>
<dbReference type="AlphaFoldDB" id="A0A401T452"/>
<protein>
    <recommendedName>
        <fullName evidence="13">Signal transducer and activator of transcription</fullName>
    </recommendedName>
</protein>
<dbReference type="Gene3D" id="1.10.238.10">
    <property type="entry name" value="EF-hand"/>
    <property type="match status" value="1"/>
</dbReference>
<reference evidence="15 16" key="1">
    <citation type="journal article" date="2018" name="Nat. Ecol. Evol.">
        <title>Shark genomes provide insights into elasmobranch evolution and the origin of vertebrates.</title>
        <authorList>
            <person name="Hara Y"/>
            <person name="Yamaguchi K"/>
            <person name="Onimaru K"/>
            <person name="Kadota M"/>
            <person name="Koyanagi M"/>
            <person name="Keeley SD"/>
            <person name="Tatsumi K"/>
            <person name="Tanaka K"/>
            <person name="Motone F"/>
            <person name="Kageyama Y"/>
            <person name="Nozu R"/>
            <person name="Adachi N"/>
            <person name="Nishimura O"/>
            <person name="Nakagawa R"/>
            <person name="Tanegashima C"/>
            <person name="Kiyatake I"/>
            <person name="Matsumoto R"/>
            <person name="Murakumo K"/>
            <person name="Nishida K"/>
            <person name="Terakita A"/>
            <person name="Kuratani S"/>
            <person name="Sato K"/>
            <person name="Hyodo S Kuraku.S."/>
        </authorList>
    </citation>
    <scope>NUCLEOTIDE SEQUENCE [LARGE SCALE GENOMIC DNA]</scope>
</reference>
<dbReference type="EMBL" id="BEZZ01001002">
    <property type="protein sequence ID" value="GCC37453.1"/>
    <property type="molecule type" value="Genomic_DNA"/>
</dbReference>
<dbReference type="Pfam" id="PF02865">
    <property type="entry name" value="STAT_int"/>
    <property type="match status" value="1"/>
</dbReference>
<dbReference type="SUPFAM" id="SSF49417">
    <property type="entry name" value="p53-like transcription factors"/>
    <property type="match status" value="1"/>
</dbReference>
<evidence type="ECO:0000256" key="2">
    <source>
        <dbReference type="ARBA" id="ARBA00004496"/>
    </source>
</evidence>
<dbReference type="InterPro" id="IPR001217">
    <property type="entry name" value="STAT"/>
</dbReference>
<dbReference type="SUPFAM" id="SSF55550">
    <property type="entry name" value="SH2 domain"/>
    <property type="match status" value="1"/>
</dbReference>
<dbReference type="Pfam" id="PF00017">
    <property type="entry name" value="SH2"/>
    <property type="match status" value="1"/>
</dbReference>
<dbReference type="FunFam" id="3.30.505.10:FF:000057">
    <property type="entry name" value="Signal transducer and activator of transcription"/>
    <property type="match status" value="1"/>
</dbReference>
<dbReference type="OrthoDB" id="19300at2759"/>
<dbReference type="InterPro" id="IPR000980">
    <property type="entry name" value="SH2"/>
</dbReference>
<keyword evidence="7 13" id="KW-0805">Transcription regulation</keyword>
<dbReference type="InterPro" id="IPR036535">
    <property type="entry name" value="STAT_N_sf"/>
</dbReference>
<comment type="subcellular location">
    <subcellularLocation>
        <location evidence="2 13">Cytoplasm</location>
    </subcellularLocation>
    <subcellularLocation>
        <location evidence="1 13">Nucleus</location>
    </subcellularLocation>
</comment>
<evidence type="ECO:0000256" key="7">
    <source>
        <dbReference type="ARBA" id="ARBA00023015"/>
    </source>
</evidence>
<comment type="caution">
    <text evidence="15">The sequence shown here is derived from an EMBL/GenBank/DDBJ whole genome shotgun (WGS) entry which is preliminary data.</text>
</comment>
<dbReference type="InterPro" id="IPR048988">
    <property type="entry name" value="STAT_linker"/>
</dbReference>
<dbReference type="InterPro" id="IPR012345">
    <property type="entry name" value="STAT_TF_DNA-bd_N"/>
</dbReference>
<dbReference type="GO" id="GO:0001228">
    <property type="term" value="F:DNA-binding transcription activator activity, RNA polymerase II-specific"/>
    <property type="evidence" value="ECO:0007669"/>
    <property type="project" value="UniProtKB-ARBA"/>
</dbReference>
<dbReference type="Gene3D" id="1.10.532.10">
    <property type="entry name" value="STAT transcription factor, N-terminal domain"/>
    <property type="match status" value="1"/>
</dbReference>
<keyword evidence="16" id="KW-1185">Reference proteome</keyword>
<dbReference type="Pfam" id="PF02864">
    <property type="entry name" value="STAT_bind"/>
    <property type="match status" value="1"/>
</dbReference>
<evidence type="ECO:0000313" key="16">
    <source>
        <dbReference type="Proteomes" id="UP000287033"/>
    </source>
</evidence>
<dbReference type="SUPFAM" id="SSF47655">
    <property type="entry name" value="STAT"/>
    <property type="match status" value="1"/>
</dbReference>
<dbReference type="Gene3D" id="2.60.40.630">
    <property type="entry name" value="STAT transcription factor, DNA-binding domain"/>
    <property type="match status" value="1"/>
</dbReference>
<keyword evidence="8 13" id="KW-0238">DNA-binding</keyword>
<dbReference type="Proteomes" id="UP000287033">
    <property type="component" value="Unassembled WGS sequence"/>
</dbReference>
<evidence type="ECO:0000256" key="10">
    <source>
        <dbReference type="ARBA" id="ARBA00023163"/>
    </source>
</evidence>
<dbReference type="FunFam" id="2.60.40.630:FF:000003">
    <property type="entry name" value="Signal transducer and transcription activator 6"/>
    <property type="match status" value="1"/>
</dbReference>
<evidence type="ECO:0000256" key="9">
    <source>
        <dbReference type="ARBA" id="ARBA00023159"/>
    </source>
</evidence>
<name>A0A401T452_CHIPU</name>
<dbReference type="SMART" id="SM00252">
    <property type="entry name" value="SH2"/>
    <property type="match status" value="1"/>
</dbReference>
<dbReference type="InterPro" id="IPR013799">
    <property type="entry name" value="STAT_TF_prot_interaction"/>
</dbReference>
<evidence type="ECO:0000256" key="5">
    <source>
        <dbReference type="ARBA" id="ARBA00022553"/>
    </source>
</evidence>
<keyword evidence="11 13" id="KW-0539">Nucleus</keyword>
<evidence type="ECO:0000313" key="15">
    <source>
        <dbReference type="EMBL" id="GCC37453.1"/>
    </source>
</evidence>
<dbReference type="InterPro" id="IPR008967">
    <property type="entry name" value="p53-like_TF_DNA-bd_sf"/>
</dbReference>
<keyword evidence="10 13" id="KW-0804">Transcription</keyword>
<evidence type="ECO:0000256" key="12">
    <source>
        <dbReference type="PROSITE-ProRule" id="PRU00191"/>
    </source>
</evidence>
<dbReference type="InterPro" id="IPR036860">
    <property type="entry name" value="SH2_dom_sf"/>
</dbReference>
<dbReference type="GO" id="GO:0005634">
    <property type="term" value="C:nucleus"/>
    <property type="evidence" value="ECO:0007669"/>
    <property type="project" value="UniProtKB-SubCell"/>
</dbReference>
<keyword evidence="4 13" id="KW-0963">Cytoplasm</keyword>
<evidence type="ECO:0000256" key="4">
    <source>
        <dbReference type="ARBA" id="ARBA00022490"/>
    </source>
</evidence>
<keyword evidence="9 13" id="KW-0010">Activator</keyword>